<dbReference type="EMBL" id="FTOR01000015">
    <property type="protein sequence ID" value="SIT34189.1"/>
    <property type="molecule type" value="Genomic_DNA"/>
</dbReference>
<evidence type="ECO:0000256" key="2">
    <source>
        <dbReference type="ARBA" id="ARBA00023015"/>
    </source>
</evidence>
<protein>
    <submittedName>
        <fullName evidence="7">RNA polymerase sigma-70 factor, ECF subfamily</fullName>
    </submittedName>
</protein>
<dbReference type="Pfam" id="PF08281">
    <property type="entry name" value="Sigma70_r4_2"/>
    <property type="match status" value="1"/>
</dbReference>
<dbReference type="STRING" id="477680.SAMN05421788_11533"/>
<dbReference type="PANTHER" id="PTHR43133:SF46">
    <property type="entry name" value="RNA POLYMERASE SIGMA-70 FACTOR ECF SUBFAMILY"/>
    <property type="match status" value="1"/>
</dbReference>
<evidence type="ECO:0000259" key="6">
    <source>
        <dbReference type="Pfam" id="PF08281"/>
    </source>
</evidence>
<reference evidence="8" key="1">
    <citation type="submission" date="2017-01" db="EMBL/GenBank/DDBJ databases">
        <authorList>
            <person name="Varghese N."/>
            <person name="Submissions S."/>
        </authorList>
    </citation>
    <scope>NUCLEOTIDE SEQUENCE [LARGE SCALE GENOMIC DNA]</scope>
    <source>
        <strain evidence="8">DSM 21054</strain>
    </source>
</reference>
<dbReference type="GO" id="GO:0016987">
    <property type="term" value="F:sigma factor activity"/>
    <property type="evidence" value="ECO:0007669"/>
    <property type="project" value="UniProtKB-KW"/>
</dbReference>
<dbReference type="PANTHER" id="PTHR43133">
    <property type="entry name" value="RNA POLYMERASE ECF-TYPE SIGMA FACTO"/>
    <property type="match status" value="1"/>
</dbReference>
<keyword evidence="3" id="KW-0731">Sigma factor</keyword>
<keyword evidence="4" id="KW-0804">Transcription</keyword>
<dbReference type="OrthoDB" id="1097528at2"/>
<feature type="domain" description="RNA polymerase sigma factor 70 region 4 type 2" evidence="6">
    <location>
        <begin position="124"/>
        <end position="174"/>
    </location>
</feature>
<dbReference type="NCBIfam" id="TIGR02937">
    <property type="entry name" value="sigma70-ECF"/>
    <property type="match status" value="1"/>
</dbReference>
<dbReference type="RefSeq" id="WP_084206546.1">
    <property type="nucleotide sequence ID" value="NZ_FTOR01000015.1"/>
</dbReference>
<accession>A0A1N7RGG2</accession>
<sequence>MRNHIMTTHPQYSKEELVLLLRSGNEHAFNQIYTLYWRKLYALAYQRLRNKQAAEDVVQEVLAGVWQRRTTSLINNLEAYLATATRYAVIRQLGKEHAVTTETEQASDLTTDEMHDTRLLWHTLQKEIHKLPEKCRLVFQYSRELGLTNKEIADSLDISQKAVEKHITKAIRALRDHLKLFSFYVIKIFSF</sequence>
<evidence type="ECO:0000259" key="5">
    <source>
        <dbReference type="Pfam" id="PF04542"/>
    </source>
</evidence>
<evidence type="ECO:0000313" key="7">
    <source>
        <dbReference type="EMBL" id="SIT34189.1"/>
    </source>
</evidence>
<evidence type="ECO:0000256" key="1">
    <source>
        <dbReference type="ARBA" id="ARBA00010641"/>
    </source>
</evidence>
<evidence type="ECO:0000313" key="8">
    <source>
        <dbReference type="Proteomes" id="UP000186917"/>
    </source>
</evidence>
<dbReference type="InterPro" id="IPR014284">
    <property type="entry name" value="RNA_pol_sigma-70_dom"/>
</dbReference>
<dbReference type="Pfam" id="PF04542">
    <property type="entry name" value="Sigma70_r2"/>
    <property type="match status" value="1"/>
</dbReference>
<gene>
    <name evidence="7" type="ORF">SAMN05421788_11533</name>
</gene>
<feature type="domain" description="RNA polymerase sigma-70 region 2" evidence="5">
    <location>
        <begin position="33"/>
        <end position="96"/>
    </location>
</feature>
<dbReference type="InterPro" id="IPR039425">
    <property type="entry name" value="RNA_pol_sigma-70-like"/>
</dbReference>
<proteinExistence type="inferred from homology"/>
<dbReference type="Gene3D" id="1.10.1740.10">
    <property type="match status" value="1"/>
</dbReference>
<dbReference type="GO" id="GO:0006352">
    <property type="term" value="P:DNA-templated transcription initiation"/>
    <property type="evidence" value="ECO:0007669"/>
    <property type="project" value="InterPro"/>
</dbReference>
<dbReference type="InterPro" id="IPR013324">
    <property type="entry name" value="RNA_pol_sigma_r3/r4-like"/>
</dbReference>
<keyword evidence="8" id="KW-1185">Reference proteome</keyword>
<dbReference type="Proteomes" id="UP000186917">
    <property type="component" value="Unassembled WGS sequence"/>
</dbReference>
<dbReference type="AlphaFoldDB" id="A0A1N7RGG2"/>
<comment type="similarity">
    <text evidence="1">Belongs to the sigma-70 factor family. ECF subfamily.</text>
</comment>
<evidence type="ECO:0000256" key="3">
    <source>
        <dbReference type="ARBA" id="ARBA00023082"/>
    </source>
</evidence>
<dbReference type="InterPro" id="IPR013325">
    <property type="entry name" value="RNA_pol_sigma_r2"/>
</dbReference>
<dbReference type="InterPro" id="IPR007627">
    <property type="entry name" value="RNA_pol_sigma70_r2"/>
</dbReference>
<dbReference type="GO" id="GO:0003677">
    <property type="term" value="F:DNA binding"/>
    <property type="evidence" value="ECO:0007669"/>
    <property type="project" value="InterPro"/>
</dbReference>
<keyword evidence="2" id="KW-0805">Transcription regulation</keyword>
<dbReference type="InterPro" id="IPR013249">
    <property type="entry name" value="RNA_pol_sigma70_r4_t2"/>
</dbReference>
<dbReference type="SUPFAM" id="SSF88946">
    <property type="entry name" value="Sigma2 domain of RNA polymerase sigma factors"/>
    <property type="match status" value="1"/>
</dbReference>
<organism evidence="7 8">
    <name type="scientific">Filimonas lacunae</name>
    <dbReference type="NCBI Taxonomy" id="477680"/>
    <lineage>
        <taxon>Bacteria</taxon>
        <taxon>Pseudomonadati</taxon>
        <taxon>Bacteroidota</taxon>
        <taxon>Chitinophagia</taxon>
        <taxon>Chitinophagales</taxon>
        <taxon>Chitinophagaceae</taxon>
        <taxon>Filimonas</taxon>
    </lineage>
</organism>
<name>A0A1N7RGG2_9BACT</name>
<dbReference type="Gene3D" id="1.10.10.10">
    <property type="entry name" value="Winged helix-like DNA-binding domain superfamily/Winged helix DNA-binding domain"/>
    <property type="match status" value="1"/>
</dbReference>
<dbReference type="SUPFAM" id="SSF88659">
    <property type="entry name" value="Sigma3 and sigma4 domains of RNA polymerase sigma factors"/>
    <property type="match status" value="1"/>
</dbReference>
<evidence type="ECO:0000256" key="4">
    <source>
        <dbReference type="ARBA" id="ARBA00023163"/>
    </source>
</evidence>
<dbReference type="InterPro" id="IPR036388">
    <property type="entry name" value="WH-like_DNA-bd_sf"/>
</dbReference>